<proteinExistence type="predicted"/>
<reference evidence="2 3" key="1">
    <citation type="submission" date="2017-07" db="EMBL/GenBank/DDBJ databases">
        <title>Flavobacterium cyanobacteriorum sp. nov., isolated from cyanobacterial aggregates in a eutrophic lake.</title>
        <authorList>
            <person name="Cai H."/>
        </authorList>
    </citation>
    <scope>NUCLEOTIDE SEQUENCE [LARGE SCALE GENOMIC DNA]</scope>
    <source>
        <strain evidence="2 3">TH167</strain>
    </source>
</reference>
<dbReference type="EMBL" id="NOXX01000149">
    <property type="protein sequence ID" value="OYQ47197.1"/>
    <property type="molecule type" value="Genomic_DNA"/>
</dbReference>
<dbReference type="Proteomes" id="UP000216035">
    <property type="component" value="Unassembled WGS sequence"/>
</dbReference>
<gene>
    <name evidence="2" type="ORF">CHX27_03445</name>
</gene>
<comment type="caution">
    <text evidence="2">The sequence shown here is derived from an EMBL/GenBank/DDBJ whole genome shotgun (WGS) entry which is preliminary data.</text>
</comment>
<dbReference type="Pfam" id="PF19081">
    <property type="entry name" value="Ig_7"/>
    <property type="match status" value="2"/>
</dbReference>
<dbReference type="Gene3D" id="2.60.40.10">
    <property type="entry name" value="Immunoglobulins"/>
    <property type="match status" value="2"/>
</dbReference>
<feature type="domain" description="Ig-like" evidence="1">
    <location>
        <begin position="1224"/>
        <end position="1307"/>
    </location>
</feature>
<evidence type="ECO:0000313" key="3">
    <source>
        <dbReference type="Proteomes" id="UP000216035"/>
    </source>
</evidence>
<dbReference type="RefSeq" id="WP_094485374.1">
    <property type="nucleotide sequence ID" value="NZ_NOXX01000149.1"/>
</dbReference>
<dbReference type="Gene3D" id="2.60.40.1080">
    <property type="match status" value="1"/>
</dbReference>
<accession>A0A256A076</accession>
<dbReference type="InterPro" id="IPR011050">
    <property type="entry name" value="Pectin_lyase_fold/virulence"/>
</dbReference>
<evidence type="ECO:0000313" key="2">
    <source>
        <dbReference type="EMBL" id="OYQ47197.1"/>
    </source>
</evidence>
<dbReference type="InterPro" id="IPR013783">
    <property type="entry name" value="Ig-like_fold"/>
</dbReference>
<dbReference type="SUPFAM" id="SSF49373">
    <property type="entry name" value="Invasin/intimin cell-adhesion fragments"/>
    <property type="match status" value="1"/>
</dbReference>
<name>A0A256A076_9FLAO</name>
<dbReference type="InterPro" id="IPR008964">
    <property type="entry name" value="Invasin/intimin_cell_adhesion"/>
</dbReference>
<sequence length="3242" mass="329550">MCKNYNLLSSLRYGLKTTKLNRLLFSVLFFVFGIFASSAQVTTNGGSGLNPTYPSLASAITALNAATITSPVSITLTANETAPLGGYSITASGTATNTITLNGGGFTLTARTPQASGLLNDAIIKIIGGDFITISGFVMTENAANTTTGALANNMTEFGVALFYASTTNGSQNVTIQGNTISLNRNYQNTFGIYANSTHSATAVTTAVSATTTAGGNNNLRIYSNSVSNVNNGIVVIGPTAAADMNTGVDIGGSSAGTANTISNFGTTGTFSSYSNVSGSANGILIRNSIGFNVSYNSITSSNGGVTSGTLNGIQVPLASATPTGTFTNTIGNNSISLRSGVTSGAINGITYPQGSASTTSVVSISNNDFSNFGHTVASPTAAVTFISLLSTNLTTTVNGNTFSNITLSTTGTVTFINIGFTGPSASSTKTVNGNSIVGTFTRSAAGSTTLITDGGFTPTGAVSNCQNNNFSNITVTGASSLTGFSYNDGATGGSPTRTVSGNTLSNWTAGTSAVTAMTFPYWSGTSSLSNNTVTNITGQAAITGISLGDTRNIATLVSVASNLVSNLSSTGTGGTVIGISSSNTSTAINITGNTVHTLSTTGATATGILVSGASNTTVSRNKIYNILGSGASSAVNGISVTSGTTVTLANNIIGDLRTPAANAVNPLVGINVSGGTTVNAFYNTVFLNGSSTGALFGSSAISVSTTPTVNLRNNIFVNTSTANGTGLTVAHRRSTTTLTSYASASNNNSFFSSGSIFTDGTNTDASIAAYQTRVSPRDSFSFSTAPTFLSTTGSSNNFLLIDPSVATQLESGGSPVSGITDDFSGDLRSTSAPDVGADEFSGVSPAPSITALNISPAANQCVASSRTISATITTVSGTISSAQIRYAFNGVNQSPIAMTNIGGNIWEGIIPAATPVNASVGWSVFATNSIGLNSQVSGNSYKDAPFEGFNPTVTTTSSSVCAGQPVTLTAAFSAPMSGTLGLGGTTSSTIGGTFFSGLWGGQKTQYIIRASELTSAGLSRGNITSLSFETTLAFSGYEGFNVSMGNTSNSVAAFPMVSSNLTSVFSGSGTNGAYSPTLGVNTLNFSTPFLWDGVSNVVVTFCWSKVPDASSTTTVPMLADTLSFTCSAIGRSDNTSPGTLCGFVNAASFGSNTTNSLRPRFSFNGVALADLSNFSWSDGTTTVGNTNPLVINPTTTTTYTAIFSNAQGCSGTAATTITVLPLPSAPTASNSVQCGPGIPTASVTSTSGAATPTFRWYANPTGGSPLQASSANTYGTSISTTTTFFVTEVVGTCESSPRVPVTVTVNTPPQINITPTGDTSFCGTGGTGVLTASSTDDPFMTYVWSVVEGPGTITSDVNGVLTYAASATTKYRVTGTPVANPSCLPVVRDFTISVFPLPLATLSSNVNGVCATGSAILTSDLAAGTFTSSQIPHAPLAAPSSAVTLVNGGVINVTPNLSFDDASDLDDAGWSNIPIGFNFNFFGTTYSSVSISTNGTVFMGTATSANVSDFAFTTLPSTGEPFNMIAVLAMDNDLEGTNGGALRYWVEGETPNRRFVVSFENVKEFGDTRFSTAQAIFYETTGVVEVHVTSSTNVDRNKLVGINNGNGTIGTLAYASGTAASTNPQNPITSPFAYRFTPPSNYSTVWSASTTPPYDASSFVTFASGTNLFSQTVNPTQTTRYALSYTNLTTGCTNALLSSVVTVSIVSNIAPATTAVASSNFICAGQSSNLSLTGNVNNLGTSEGLTYQWQVSTDSGLTWNDIVGATSATATVAPLVVSQYRALVSSCAGTPVPSSVVTVAFTNQVTSTTPANRCGPGSVTLSASGNGATVIDWFDSPTGGSPLATGNDFTTPFLPTTTTFYASARSGAFAPNLGPANPSIGAFGTSFTGSYMIFDATQSTVLVDVEVFPTTAGSVVIELRDSAGTLLQTAPAFTVTAAQANSTATVVGTPVRVPINFFINPGTGYRLQLGAASTATLLRNSAGAAATYGPSSGLTITGNSFSTAGAGYFYNFYNWRLGDFCSSDRVPVTATIDVSPNFELSSTATSVCPSSASSLITITQGAGSFDTYVWSPDTNRTGDAVNGWQFSPATTTTYTLTASNSVSGCQAVTTLVVNVQDPTISSITASPLTVCNNGVSTLTANAPLYVFSTETGGSLADMSSASVLIDSAVDDTPTASSTQISFPFVFAGVTYNDFSVSPDGWLLFGTNVATSQFTNAVTSATNTPKIYPLWDDLATGTNGNVRARVLGSAPNRILVVEWNVRVPGSTFSPANSVMQAWLYETTNVIEYRYGAMGTASSASAGFTVSPTIYSSITFSNNTASTTTANNTLTTPPAAGRIYRYTPSNIAITWSPTTDLFTDVAATVPYSGQNTITVYSRPAATTQYTATSTTPLGCVDTEQVTVTNNSINIAPITGGGNSFCIGESTPLDFNTTTPGVTWTSSNTSVATVDSNGVVTALTAGTTVIGATITNATCVTVAPNPQTVVISQAVTIVSNTDSQAVVTNGNTSFTVNATGTGLTYQWEVNTGSGFVAVVDDAITTGSNTATLTLTAVPASYNGYLYRVVVTGQGICSTKTTDAALLTVGDTGITSQPTDVTVCEGATNVQYTVVGNGDIVSYQWESNPGTGTVWTPLTNDAVYSGVDTATLIVASVPLALNGFRYRVVIAGTVTSVISSSAALNVNQQISVSDNPVNKTVCFSGGSSTFTSNAVGVIAGRQWQYSPDGVAWTNVVNGTPAGATYSGGDTGTLTVATTNATPVGTYLYRIVYDAPICADVQSASAVLTVFRPVVTVTSLPRFCPGVLSAPISLTGTPSGVTFNISGGTAIGLSNQTGVTAIPSFTPIAGTATLSITPVFNGCSGTPSTFVVSVAAPVAATAGSNSPVCVGSSLNLSASLVTLPGFTINPNSGVSFIDILSTGTAVTSSLADDSEHNLTIPAFTLNGTTYTTARVGMNGVLVLGSSLGDIAAGNAALPSTANTAGNIFIAPYWDDLDIQTGASIRTGTVGDVFIIQWSNAAHDSFTTGSITFQVQLNTVTRAINFVYQDVVFGDSLYDSGISATVGVQTSSTIADLYSFNASSLVNGQSITFTPIIPTYSWTGPNGFTSSLQNPTLPASASSAGTYTVVVTNPATGCSSPQASTVVVVNQSVAGTASSDQTICTGTQPADITLTGNTGTIQWQVSSDNNAFANISGATAATLTAAQMGTLTATRYYRAVVTNGVCSSATSNAVTVTVNALTVPTFTPVAA</sequence>
<organism evidence="2 3">
    <name type="scientific">Flavobacterium aurantiibacter</name>
    <dbReference type="NCBI Taxonomy" id="2023067"/>
    <lineage>
        <taxon>Bacteria</taxon>
        <taxon>Pseudomonadati</taxon>
        <taxon>Bacteroidota</taxon>
        <taxon>Flavobacteriia</taxon>
        <taxon>Flavobacteriales</taxon>
        <taxon>Flavobacteriaceae</taxon>
        <taxon>Flavobacterium</taxon>
    </lineage>
</organism>
<protein>
    <recommendedName>
        <fullName evidence="1">Ig-like domain-containing protein</fullName>
    </recommendedName>
</protein>
<dbReference type="SUPFAM" id="SSF51126">
    <property type="entry name" value="Pectin lyase-like"/>
    <property type="match status" value="1"/>
</dbReference>
<feature type="non-terminal residue" evidence="2">
    <location>
        <position position="3242"/>
    </location>
</feature>
<evidence type="ECO:0000259" key="1">
    <source>
        <dbReference type="Pfam" id="PF19081"/>
    </source>
</evidence>
<dbReference type="InterPro" id="IPR044023">
    <property type="entry name" value="Ig_7"/>
</dbReference>
<dbReference type="OrthoDB" id="906679at2"/>
<feature type="domain" description="Ig-like" evidence="1">
    <location>
        <begin position="1807"/>
        <end position="1866"/>
    </location>
</feature>
<dbReference type="SMART" id="SM00710">
    <property type="entry name" value="PbH1"/>
    <property type="match status" value="13"/>
</dbReference>
<keyword evidence="3" id="KW-1185">Reference proteome</keyword>
<dbReference type="InterPro" id="IPR006626">
    <property type="entry name" value="PbH1"/>
</dbReference>